<dbReference type="AlphaFoldDB" id="A0A8T0ERJ3"/>
<accession>A0A8T0ERJ3</accession>
<sequence length="271" mass="31062">MDLTQLKTQRKSYRTSFTVCAKKLEEELMKEVPELKKLAILKSQISDKFHRLEACQTKLTNRILELGDAETAYEENFLLAEEYRDTYSALCSLVEQMSLMEVEFLMNFIRQEVKGEEMINLARAGFGPQQGCRRRDNYRIHNEQLQPFESTTASELVSLQTQGRDGKIRTVKLKTQHGTVLRPIQRIYPLEIYSIQPTHKESTGEESNSNDVCHNQNKSASADDVIMRKYSSSGRCVKAHKKLNLLNNVCYVLETLLSLKGGGDVVKRSEM</sequence>
<name>A0A8T0ERJ3_ARGBR</name>
<comment type="caution">
    <text evidence="1">The sequence shown here is derived from an EMBL/GenBank/DDBJ whole genome shotgun (WGS) entry which is preliminary data.</text>
</comment>
<evidence type="ECO:0000313" key="2">
    <source>
        <dbReference type="Proteomes" id="UP000807504"/>
    </source>
</evidence>
<reference evidence="1" key="1">
    <citation type="journal article" date="2020" name="bioRxiv">
        <title>Chromosome-level reference genome of the European wasp spider Argiope bruennichi: a resource for studies on range expansion and evolutionary adaptation.</title>
        <authorList>
            <person name="Sheffer M.M."/>
            <person name="Hoppe A."/>
            <person name="Krehenwinkel H."/>
            <person name="Uhl G."/>
            <person name="Kuss A.W."/>
            <person name="Jensen L."/>
            <person name="Jensen C."/>
            <person name="Gillespie R.G."/>
            <person name="Hoff K.J."/>
            <person name="Prost S."/>
        </authorList>
    </citation>
    <scope>NUCLEOTIDE SEQUENCE</scope>
</reference>
<organism evidence="1 2">
    <name type="scientific">Argiope bruennichi</name>
    <name type="common">Wasp spider</name>
    <name type="synonym">Aranea bruennichi</name>
    <dbReference type="NCBI Taxonomy" id="94029"/>
    <lineage>
        <taxon>Eukaryota</taxon>
        <taxon>Metazoa</taxon>
        <taxon>Ecdysozoa</taxon>
        <taxon>Arthropoda</taxon>
        <taxon>Chelicerata</taxon>
        <taxon>Arachnida</taxon>
        <taxon>Araneae</taxon>
        <taxon>Araneomorphae</taxon>
        <taxon>Entelegynae</taxon>
        <taxon>Araneoidea</taxon>
        <taxon>Araneidae</taxon>
        <taxon>Argiope</taxon>
    </lineage>
</organism>
<dbReference type="EMBL" id="JABXBU010002072">
    <property type="protein sequence ID" value="KAF8778357.1"/>
    <property type="molecule type" value="Genomic_DNA"/>
</dbReference>
<keyword evidence="2" id="KW-1185">Reference proteome</keyword>
<protein>
    <submittedName>
        <fullName evidence="1">Uncharacterized protein</fullName>
    </submittedName>
</protein>
<gene>
    <name evidence="1" type="ORF">HNY73_015088</name>
</gene>
<dbReference type="Proteomes" id="UP000807504">
    <property type="component" value="Unassembled WGS sequence"/>
</dbReference>
<reference evidence="1" key="2">
    <citation type="submission" date="2020-06" db="EMBL/GenBank/DDBJ databases">
        <authorList>
            <person name="Sheffer M."/>
        </authorList>
    </citation>
    <scope>NUCLEOTIDE SEQUENCE</scope>
</reference>
<evidence type="ECO:0000313" key="1">
    <source>
        <dbReference type="EMBL" id="KAF8778357.1"/>
    </source>
</evidence>
<proteinExistence type="predicted"/>